<dbReference type="Proteomes" id="UP000575469">
    <property type="component" value="Unassembled WGS sequence"/>
</dbReference>
<dbReference type="SUPFAM" id="SSF51182">
    <property type="entry name" value="RmlC-like cupins"/>
    <property type="match status" value="1"/>
</dbReference>
<organism evidence="1 3">
    <name type="scientific">Ralstonia insidiosa</name>
    <dbReference type="NCBI Taxonomy" id="190721"/>
    <lineage>
        <taxon>Bacteria</taxon>
        <taxon>Pseudomonadati</taxon>
        <taxon>Pseudomonadota</taxon>
        <taxon>Betaproteobacteria</taxon>
        <taxon>Burkholderiales</taxon>
        <taxon>Burkholderiaceae</taxon>
        <taxon>Ralstonia</taxon>
    </lineage>
</organism>
<dbReference type="InterPro" id="IPR014710">
    <property type="entry name" value="RmlC-like_jellyroll"/>
</dbReference>
<reference evidence="3" key="2">
    <citation type="submission" date="2016-06" db="EMBL/GenBank/DDBJ databases">
        <authorList>
            <person name="Xu Y."/>
            <person name="Nagy A."/>
            <person name="Yan X."/>
            <person name="Kim S.W."/>
            <person name="Haley B."/>
            <person name="Liu N.T."/>
            <person name="Nou X."/>
        </authorList>
    </citation>
    <scope>NUCLEOTIDE SEQUENCE [LARGE SCALE GENOMIC DNA]</scope>
    <source>
        <strain evidence="3">ATCC 49129</strain>
    </source>
</reference>
<dbReference type="RefSeq" id="WP_064807727.1">
    <property type="nucleotide sequence ID" value="NZ_CP016023.1"/>
</dbReference>
<dbReference type="GeneID" id="61528791"/>
<keyword evidence="1" id="KW-0223">Dioxygenase</keyword>
<evidence type="ECO:0000313" key="4">
    <source>
        <dbReference type="Proteomes" id="UP000575469"/>
    </source>
</evidence>
<evidence type="ECO:0000313" key="3">
    <source>
        <dbReference type="Proteomes" id="UP000078572"/>
    </source>
</evidence>
<dbReference type="GO" id="GO:0051213">
    <property type="term" value="F:dioxygenase activity"/>
    <property type="evidence" value="ECO:0007669"/>
    <property type="project" value="UniProtKB-KW"/>
</dbReference>
<keyword evidence="1" id="KW-0560">Oxidoreductase</keyword>
<dbReference type="InterPro" id="IPR011051">
    <property type="entry name" value="RmlC_Cupin_sf"/>
</dbReference>
<evidence type="ECO:0000313" key="2">
    <source>
        <dbReference type="EMBL" id="NMV40142.1"/>
    </source>
</evidence>
<protein>
    <submittedName>
        <fullName evidence="1">Cysteine dioxygenase</fullName>
    </submittedName>
</protein>
<dbReference type="AlphaFoldDB" id="A0A192A4F0"/>
<dbReference type="EMBL" id="CP016023">
    <property type="protein sequence ID" value="ANJ75264.1"/>
    <property type="molecule type" value="Genomic_DNA"/>
</dbReference>
<dbReference type="CDD" id="cd10548">
    <property type="entry name" value="cupin_CDO"/>
    <property type="match status" value="1"/>
</dbReference>
<keyword evidence="3" id="KW-1185">Reference proteome</keyword>
<proteinExistence type="predicted"/>
<sequence length="201" mass="22314">MSLTEQRDHAVRQTLIAIRAIAAQDGITYASLTRIADRLQELAAQEALFPFDAFPPPPADEADASSRYLLHEEADKTFALYLNSINPGKITPPHNHTTWAVIVALEGEELNRVYIRTDDGRDPERATLALSREVVVQPGTPITFLADDIHSIHVVGNKPTRHFHLYGRALETLTGRVGFDLATGRVLNYNRNYMSATKQAA</sequence>
<reference evidence="1" key="1">
    <citation type="submission" date="2016-06" db="EMBL/GenBank/DDBJ databases">
        <authorList>
            <person name="Kjaerup R.B."/>
            <person name="Dalgaard T.S."/>
            <person name="Juul-Madsen H.R."/>
        </authorList>
    </citation>
    <scope>NUCLEOTIDE SEQUENCE [LARGE SCALE GENOMIC DNA]</scope>
    <source>
        <strain evidence="1">ATCC 49129</strain>
    </source>
</reference>
<dbReference type="OrthoDB" id="7059163at2"/>
<dbReference type="EMBL" id="JABBZM010000019">
    <property type="protein sequence ID" value="NMV40142.1"/>
    <property type="molecule type" value="Genomic_DNA"/>
</dbReference>
<dbReference type="STRING" id="190721.ACS15_4877"/>
<accession>A0A192A4F0</accession>
<dbReference type="Gene3D" id="2.60.120.10">
    <property type="entry name" value="Jelly Rolls"/>
    <property type="match status" value="1"/>
</dbReference>
<reference evidence="2 4" key="3">
    <citation type="submission" date="2020-04" db="EMBL/GenBank/DDBJ databases">
        <title>Ralstonia insidiosa genome sequencing and assembly.</title>
        <authorList>
            <person name="Martins R.C.R."/>
            <person name="Perdigao-Neto L.V."/>
            <person name="Levin A.S.S."/>
            <person name="Costa S.F."/>
        </authorList>
    </citation>
    <scope>NUCLEOTIDE SEQUENCE [LARGE SCALE GENOMIC DNA]</scope>
    <source>
        <strain evidence="2 4">5047</strain>
    </source>
</reference>
<dbReference type="Proteomes" id="UP000078572">
    <property type="component" value="Chromosome 2"/>
</dbReference>
<evidence type="ECO:0000313" key="1">
    <source>
        <dbReference type="EMBL" id="ANJ75264.1"/>
    </source>
</evidence>
<gene>
    <name evidence="1" type="ORF">A9Y76_22380</name>
    <name evidence="2" type="ORF">HGR00_19710</name>
</gene>
<name>A0A192A4F0_9RALS</name>